<dbReference type="RefSeq" id="WP_158081614.1">
    <property type="nucleotide sequence ID" value="NZ_MSZX01000001.1"/>
</dbReference>
<proteinExistence type="predicted"/>
<dbReference type="OrthoDB" id="2417886at2"/>
<protein>
    <recommendedName>
        <fullName evidence="3">Heptaprenyl diphosphate synthase</fullName>
    </recommendedName>
</protein>
<dbReference type="Pfam" id="PF07307">
    <property type="entry name" value="HEPPP_synt_1"/>
    <property type="match status" value="1"/>
</dbReference>
<dbReference type="Gene3D" id="1.20.120.1450">
    <property type="match status" value="1"/>
</dbReference>
<dbReference type="AlphaFoldDB" id="A0A1T2XNI1"/>
<dbReference type="GO" id="GO:0009234">
    <property type="term" value="P:menaquinone biosynthetic process"/>
    <property type="evidence" value="ECO:0007669"/>
    <property type="project" value="InterPro"/>
</dbReference>
<dbReference type="STRING" id="1324314.BVG16_03780"/>
<organism evidence="1 2">
    <name type="scientific">Paenibacillus selenitireducens</name>
    <dbReference type="NCBI Taxonomy" id="1324314"/>
    <lineage>
        <taxon>Bacteria</taxon>
        <taxon>Bacillati</taxon>
        <taxon>Bacillota</taxon>
        <taxon>Bacilli</taxon>
        <taxon>Bacillales</taxon>
        <taxon>Paenibacillaceae</taxon>
        <taxon>Paenibacillus</taxon>
    </lineage>
</organism>
<name>A0A1T2XNI1_9BACL</name>
<keyword evidence="2" id="KW-1185">Reference proteome</keyword>
<evidence type="ECO:0000313" key="2">
    <source>
        <dbReference type="Proteomes" id="UP000190188"/>
    </source>
</evidence>
<dbReference type="Proteomes" id="UP000190188">
    <property type="component" value="Unassembled WGS sequence"/>
</dbReference>
<sequence>MKRYRVPELAQKYMKHDMISNNMEMPVFPDTRIRLLSVFLDKNPVAKRHSELYSLATSLVQMALDTHDLIDPSDEIKPEREMRTRQVNVLAGDFFSSRFYQLLAQAGEVDMIRQLSDAVAEVNRLKMNLYMRMKQCLLTTEEYTSTLVQLKTQLFTAFNQLVDDVNKKFWPELLQAFTLCEIVREELSKENDLHTFEGSWAYWHILQEGVEEDQTLLRENKVEDRHVKTLWAKYNIQNLLLDKLRHTVTDIQSILREPAPEKFLRELMNIGEPFFRMTRETLTVVKEG</sequence>
<comment type="caution">
    <text evidence="1">The sequence shown here is derived from an EMBL/GenBank/DDBJ whole genome shotgun (WGS) entry which is preliminary data.</text>
</comment>
<evidence type="ECO:0000313" key="1">
    <source>
        <dbReference type="EMBL" id="OPA81439.1"/>
    </source>
</evidence>
<dbReference type="EMBL" id="MSZX01000001">
    <property type="protein sequence ID" value="OPA81439.1"/>
    <property type="molecule type" value="Genomic_DNA"/>
</dbReference>
<gene>
    <name evidence="1" type="ORF">BVG16_03780</name>
</gene>
<reference evidence="1 2" key="1">
    <citation type="submission" date="2017-01" db="EMBL/GenBank/DDBJ databases">
        <title>Genome analysis of Paenibacillus selenitrireducens ES3-24.</title>
        <authorList>
            <person name="Xu D."/>
            <person name="Yao R."/>
            <person name="Zheng S."/>
        </authorList>
    </citation>
    <scope>NUCLEOTIDE SEQUENCE [LARGE SCALE GENOMIC DNA]</scope>
    <source>
        <strain evidence="1 2">ES3-24</strain>
    </source>
</reference>
<accession>A0A1T2XNI1</accession>
<dbReference type="InterPro" id="IPR009920">
    <property type="entry name" value="HEPPP_synth_su1"/>
</dbReference>
<evidence type="ECO:0008006" key="3">
    <source>
        <dbReference type="Google" id="ProtNLM"/>
    </source>
</evidence>